<dbReference type="EMBL" id="KZ293506">
    <property type="protein sequence ID" value="PBK59352.1"/>
    <property type="molecule type" value="Genomic_DNA"/>
</dbReference>
<gene>
    <name evidence="1" type="ORF">ARMSODRAFT_983100</name>
</gene>
<dbReference type="AlphaFoldDB" id="A0A2H3AWX8"/>
<proteinExistence type="predicted"/>
<keyword evidence="2" id="KW-1185">Reference proteome</keyword>
<organism evidence="1 2">
    <name type="scientific">Armillaria solidipes</name>
    <dbReference type="NCBI Taxonomy" id="1076256"/>
    <lineage>
        <taxon>Eukaryota</taxon>
        <taxon>Fungi</taxon>
        <taxon>Dikarya</taxon>
        <taxon>Basidiomycota</taxon>
        <taxon>Agaricomycotina</taxon>
        <taxon>Agaricomycetes</taxon>
        <taxon>Agaricomycetidae</taxon>
        <taxon>Agaricales</taxon>
        <taxon>Marasmiineae</taxon>
        <taxon>Physalacriaceae</taxon>
        <taxon>Armillaria</taxon>
    </lineage>
</organism>
<evidence type="ECO:0000313" key="1">
    <source>
        <dbReference type="EMBL" id="PBK59352.1"/>
    </source>
</evidence>
<dbReference type="Proteomes" id="UP000218334">
    <property type="component" value="Unassembled WGS sequence"/>
</dbReference>
<name>A0A2H3AWX8_9AGAR</name>
<reference evidence="2" key="1">
    <citation type="journal article" date="2017" name="Nat. Ecol. Evol.">
        <title>Genome expansion and lineage-specific genetic innovations in the forest pathogenic fungi Armillaria.</title>
        <authorList>
            <person name="Sipos G."/>
            <person name="Prasanna A.N."/>
            <person name="Walter M.C."/>
            <person name="O'Connor E."/>
            <person name="Balint B."/>
            <person name="Krizsan K."/>
            <person name="Kiss B."/>
            <person name="Hess J."/>
            <person name="Varga T."/>
            <person name="Slot J."/>
            <person name="Riley R."/>
            <person name="Boka B."/>
            <person name="Rigling D."/>
            <person name="Barry K."/>
            <person name="Lee J."/>
            <person name="Mihaltcheva S."/>
            <person name="LaButti K."/>
            <person name="Lipzen A."/>
            <person name="Waldron R."/>
            <person name="Moloney N.M."/>
            <person name="Sperisen C."/>
            <person name="Kredics L."/>
            <person name="Vagvoelgyi C."/>
            <person name="Patrignani A."/>
            <person name="Fitzpatrick D."/>
            <person name="Nagy I."/>
            <person name="Doyle S."/>
            <person name="Anderson J.B."/>
            <person name="Grigoriev I.V."/>
            <person name="Gueldener U."/>
            <person name="Muensterkoetter M."/>
            <person name="Nagy L.G."/>
        </authorList>
    </citation>
    <scope>NUCLEOTIDE SEQUENCE [LARGE SCALE GENOMIC DNA]</scope>
    <source>
        <strain evidence="2">28-4</strain>
    </source>
</reference>
<accession>A0A2H3AWX8</accession>
<evidence type="ECO:0000313" key="2">
    <source>
        <dbReference type="Proteomes" id="UP000218334"/>
    </source>
</evidence>
<sequence length="160" mass="18120">MQYVCGRYLHKETKDTVDEETSGIATALRGLCSVANTELDSKTELGFLQDEYSRSVAVTVKVEVKQWKRERKCVSGDIPSHNCRGSHEDQCPVDLICLERHFRERNATFGILLCHVLDVPRVGVEKWCPYAVSSIVEHDAERRTIEACADLSVLYKEMGN</sequence>
<protein>
    <submittedName>
        <fullName evidence="1">Uncharacterized protein</fullName>
    </submittedName>
</protein>